<protein>
    <submittedName>
        <fullName evidence="3">Death domain-associated protein 6</fullName>
    </submittedName>
</protein>
<feature type="compositionally biased region" description="Acidic residues" evidence="1">
    <location>
        <begin position="498"/>
        <end position="508"/>
    </location>
</feature>
<name>A0A6A4VEH1_AMPAM</name>
<evidence type="ECO:0000313" key="3">
    <source>
        <dbReference type="EMBL" id="KAF0287981.1"/>
    </source>
</evidence>
<dbReference type="InterPro" id="IPR046378">
    <property type="entry name" value="DAXX_histone-bd"/>
</dbReference>
<dbReference type="EMBL" id="VIIS01002152">
    <property type="protein sequence ID" value="KAF0287981.1"/>
    <property type="molecule type" value="Genomic_DNA"/>
</dbReference>
<dbReference type="GO" id="GO:0050681">
    <property type="term" value="F:nuclear androgen receptor binding"/>
    <property type="evidence" value="ECO:0007669"/>
    <property type="project" value="TreeGrafter"/>
</dbReference>
<dbReference type="PANTHER" id="PTHR12766">
    <property type="entry name" value="DEATH DOMAIN-ASSOCIATED PROTEIN 6 DAXX"/>
    <property type="match status" value="1"/>
</dbReference>
<evidence type="ECO:0000259" key="2">
    <source>
        <dbReference type="Pfam" id="PF20920"/>
    </source>
</evidence>
<feature type="region of interest" description="Disordered" evidence="1">
    <location>
        <begin position="437"/>
        <end position="544"/>
    </location>
</feature>
<dbReference type="GO" id="GO:0003713">
    <property type="term" value="F:transcription coactivator activity"/>
    <property type="evidence" value="ECO:0007669"/>
    <property type="project" value="TreeGrafter"/>
</dbReference>
<dbReference type="GO" id="GO:0042393">
    <property type="term" value="F:histone binding"/>
    <property type="evidence" value="ECO:0007669"/>
    <property type="project" value="InterPro"/>
</dbReference>
<organism evidence="3 4">
    <name type="scientific">Amphibalanus amphitrite</name>
    <name type="common">Striped barnacle</name>
    <name type="synonym">Balanus amphitrite</name>
    <dbReference type="NCBI Taxonomy" id="1232801"/>
    <lineage>
        <taxon>Eukaryota</taxon>
        <taxon>Metazoa</taxon>
        <taxon>Ecdysozoa</taxon>
        <taxon>Arthropoda</taxon>
        <taxon>Crustacea</taxon>
        <taxon>Multicrustacea</taxon>
        <taxon>Cirripedia</taxon>
        <taxon>Thoracica</taxon>
        <taxon>Thoracicalcarea</taxon>
        <taxon>Balanomorpha</taxon>
        <taxon>Balanoidea</taxon>
        <taxon>Balanidae</taxon>
        <taxon>Amphibalaninae</taxon>
        <taxon>Amphibalanus</taxon>
    </lineage>
</organism>
<evidence type="ECO:0000313" key="4">
    <source>
        <dbReference type="Proteomes" id="UP000440578"/>
    </source>
</evidence>
<accession>A0A6A4VEH1</accession>
<comment type="caution">
    <text evidence="3">The sequence shown here is derived from an EMBL/GenBank/DDBJ whole genome shotgun (WGS) entry which is preliminary data.</text>
</comment>
<evidence type="ECO:0000256" key="1">
    <source>
        <dbReference type="SAM" id="MobiDB-lite"/>
    </source>
</evidence>
<feature type="compositionally biased region" description="Basic and acidic residues" evidence="1">
    <location>
        <begin position="437"/>
        <end position="460"/>
    </location>
</feature>
<feature type="compositionally biased region" description="Basic and acidic residues" evidence="1">
    <location>
        <begin position="1"/>
        <end position="19"/>
    </location>
</feature>
<dbReference type="InterPro" id="IPR046426">
    <property type="entry name" value="DAXX_histone-bd_sf"/>
</dbReference>
<dbReference type="Gene3D" id="1.20.58.2170">
    <property type="match status" value="1"/>
</dbReference>
<dbReference type="PANTHER" id="PTHR12766:SF7">
    <property type="entry name" value="DEATH DOMAIN-ASSOCIATED PROTEIN 6"/>
    <property type="match status" value="1"/>
</dbReference>
<feature type="compositionally biased region" description="Polar residues" evidence="1">
    <location>
        <begin position="215"/>
        <end position="230"/>
    </location>
</feature>
<gene>
    <name evidence="3" type="primary">Daxx_1</name>
    <name evidence="3" type="ORF">FJT64_013626</name>
</gene>
<dbReference type="OrthoDB" id="7492809at2759"/>
<dbReference type="GO" id="GO:0003714">
    <property type="term" value="F:transcription corepressor activity"/>
    <property type="evidence" value="ECO:0007669"/>
    <property type="project" value="TreeGrafter"/>
</dbReference>
<dbReference type="Pfam" id="PF20920">
    <property type="entry name" value="DAXX_hist_bd"/>
    <property type="match status" value="1"/>
</dbReference>
<sequence>MLRRDDDAEPLKPRDRHLPNGECSKSVADDRNARSKRPAGDAGGEKAIPEPKRARLCRVDQKTEETLKPKPEPEQKPEPDPCQEGLEEVCTLLKPLLSGPELKIEAKVRRRHAAVLALTSGRPGRVQHLIGVTRQCVERLRAEPDRCFTVVRGFLEQLDQFKIVASSAQSRTAPGAAVKPNAGAVKTDTATTNNIAKVADKVDKSKKANAGDAPKTSTSPSATVNGSATLSEEDEKEKRRHRRHVAKLEKTLRRLEREIVRQEEQEVDWDDAAGSSYIVGARLKRRYVQVYRYYCRLVGAAEEAEKLDSRRIRFDGTRYPEINRRIEKFVNRTREFPDFKDVLSLIEQANQRCRLQLGPTALHDQAKEAFQQLGALLQKRRRAALAESMDALTGAEEWRGRDPSAADPTLGEKLAQSAAEGSKKLNEVFSEFVQRQETVDAERRMKRAETDKDGDGKKEEENEDEDEDQEDEDTEESEVTDEELEVNREEPAGADTFGLDDSDQEDAPMDVKSSETGRVNGDVVEVREGVSSSGTPVDGPGERA</sequence>
<feature type="compositionally biased region" description="Basic and acidic residues" evidence="1">
    <location>
        <begin position="43"/>
        <end position="79"/>
    </location>
</feature>
<dbReference type="GO" id="GO:0016605">
    <property type="term" value="C:PML body"/>
    <property type="evidence" value="ECO:0007669"/>
    <property type="project" value="TreeGrafter"/>
</dbReference>
<proteinExistence type="predicted"/>
<feature type="compositionally biased region" description="Acidic residues" evidence="1">
    <location>
        <begin position="461"/>
        <end position="484"/>
    </location>
</feature>
<feature type="region of interest" description="Disordered" evidence="1">
    <location>
        <begin position="1"/>
        <end position="83"/>
    </location>
</feature>
<feature type="region of interest" description="Disordered" evidence="1">
    <location>
        <begin position="202"/>
        <end position="243"/>
    </location>
</feature>
<dbReference type="AlphaFoldDB" id="A0A6A4VEH1"/>
<feature type="domain" description="Daxx histone-binding" evidence="2">
    <location>
        <begin position="348"/>
        <end position="434"/>
    </location>
</feature>
<dbReference type="Proteomes" id="UP000440578">
    <property type="component" value="Unassembled WGS sequence"/>
</dbReference>
<keyword evidence="4" id="KW-1185">Reference proteome</keyword>
<reference evidence="3 4" key="1">
    <citation type="submission" date="2019-07" db="EMBL/GenBank/DDBJ databases">
        <title>Draft genome assembly of a fouling barnacle, Amphibalanus amphitrite (Darwin, 1854): The first reference genome for Thecostraca.</title>
        <authorList>
            <person name="Kim W."/>
        </authorList>
    </citation>
    <scope>NUCLEOTIDE SEQUENCE [LARGE SCALE GENOMIC DNA]</scope>
    <source>
        <strain evidence="3">SNU_AA5</strain>
        <tissue evidence="3">Soma without cirri and trophi</tissue>
    </source>
</reference>